<dbReference type="Proteomes" id="UP000070328">
    <property type="component" value="Unassembled WGS sequence"/>
</dbReference>
<dbReference type="InterPro" id="IPR035398">
    <property type="entry name" value="Bac_rhamnosid_C"/>
</dbReference>
<gene>
    <name evidence="3" type="ORF">CSIM01_12721</name>
</gene>
<dbReference type="PANTHER" id="PTHR34987">
    <property type="entry name" value="C, PUTATIVE (AFU_ORTHOLOGUE AFUA_3G02880)-RELATED"/>
    <property type="match status" value="1"/>
</dbReference>
<evidence type="ECO:0000313" key="4">
    <source>
        <dbReference type="Proteomes" id="UP000070328"/>
    </source>
</evidence>
<dbReference type="InterPro" id="IPR012341">
    <property type="entry name" value="6hp_glycosidase-like_sf"/>
</dbReference>
<dbReference type="Pfam" id="PF17390">
    <property type="entry name" value="Bac_rhamnosid_C"/>
    <property type="match status" value="1"/>
</dbReference>
<dbReference type="InterPro" id="IPR008928">
    <property type="entry name" value="6-hairpin_glycosidase_sf"/>
</dbReference>
<feature type="domain" description="Alpha-L-rhamnosidase C-terminal" evidence="2">
    <location>
        <begin position="584"/>
        <end position="652"/>
    </location>
</feature>
<evidence type="ECO:0000259" key="1">
    <source>
        <dbReference type="Pfam" id="PF17389"/>
    </source>
</evidence>
<dbReference type="EMBL" id="JFBX01000219">
    <property type="protein sequence ID" value="KXH45510.1"/>
    <property type="molecule type" value="Genomic_DNA"/>
</dbReference>
<dbReference type="AlphaFoldDB" id="A0A135TBJ5"/>
<dbReference type="Pfam" id="PF17389">
    <property type="entry name" value="Bac_rhamnosid6H"/>
    <property type="match status" value="1"/>
</dbReference>
<sequence length="758" mass="83430">MLMSQPSIRVLATTTLFANYCYAECWRDTTCGGPSSASFPGIWDQYNYAPTSRNVTPKYILSSPSGANISDFNAPVNLSSQIDGLVFDFGVEVGGIVTIDYKLFQSTNATLGLAFTEAKNYIGRKSDNSNGGTGQDGALAYIITSDAAGTYIMPDPKLRGGFRYLTLFLTPSDSSSTISLEIRNISLEISFQPTWSDLRAYQGYFHSSDELLNRIWYSGAYTIQTNSVPGKTGRVSGTSGRTSWQNDAFIGPGETVLLDGAKRDRWVWIGDMGTAVPSAFVSTGDMESTKNALLAIYNYQSADGTLPKAGPPYLSKDSDTYHLWTLIGTYNYFLYTGDTDFMTSIWPKYLKAINLSRSKVTSKGIMNVTGAADWGRWTYSTERSSASMLLYRALRTGADIASWSPTLTNASSYQKEWTSAASKLQTAIMTEFWDDSKGAFKESPNNTSLYPQDANSMAVAFGVVSADSAEAQRVSDYLESNWTPIGPHCPELKNNVSPFISSIEIASHFRTGRADRALQLIRDAWGWYLNNPNGTQSTVVEGYLIDGTWGYRGDRGYRNDPSYISHAHGWSSGPTSTMTEYLVGLRVIKPGGSEWQLKPVLSELSEAEAGFTTSLGKFSAKFTVGDDGTAVVEWDTPASTRGYLVLPGQKSVWVDGGQGNTTISVWSSPSSVICRALRWDERISKLKSWRFCMAQIPIKTDSRIAFRSLDETEMASYWSRDPRDHQLVLLPKDKTTTAWYRLGVQIPHSGNSGEHMSS</sequence>
<dbReference type="PANTHER" id="PTHR34987:SF5">
    <property type="entry name" value="ALPHA-RHAMNOSIDASE"/>
    <property type="match status" value="1"/>
</dbReference>
<keyword evidence="4" id="KW-1185">Reference proteome</keyword>
<comment type="caution">
    <text evidence="3">The sequence shown here is derived from an EMBL/GenBank/DDBJ whole genome shotgun (WGS) entry which is preliminary data.</text>
</comment>
<dbReference type="GO" id="GO:0005975">
    <property type="term" value="P:carbohydrate metabolic process"/>
    <property type="evidence" value="ECO:0007669"/>
    <property type="project" value="InterPro"/>
</dbReference>
<organism evidence="3 4">
    <name type="scientific">Colletotrichum simmondsii</name>
    <dbReference type="NCBI Taxonomy" id="703756"/>
    <lineage>
        <taxon>Eukaryota</taxon>
        <taxon>Fungi</taxon>
        <taxon>Dikarya</taxon>
        <taxon>Ascomycota</taxon>
        <taxon>Pezizomycotina</taxon>
        <taxon>Sordariomycetes</taxon>
        <taxon>Hypocreomycetidae</taxon>
        <taxon>Glomerellales</taxon>
        <taxon>Glomerellaceae</taxon>
        <taxon>Colletotrichum</taxon>
        <taxon>Colletotrichum acutatum species complex</taxon>
    </lineage>
</organism>
<accession>A0A135TBJ5</accession>
<name>A0A135TBJ5_9PEZI</name>
<proteinExistence type="predicted"/>
<dbReference type="SUPFAM" id="SSF48208">
    <property type="entry name" value="Six-hairpin glycosidases"/>
    <property type="match status" value="1"/>
</dbReference>
<dbReference type="OrthoDB" id="10036721at2759"/>
<feature type="domain" description="Alpha-L-rhamnosidase six-hairpin glycosidase" evidence="1">
    <location>
        <begin position="256"/>
        <end position="474"/>
    </location>
</feature>
<evidence type="ECO:0000259" key="2">
    <source>
        <dbReference type="Pfam" id="PF17390"/>
    </source>
</evidence>
<reference evidence="3 4" key="1">
    <citation type="submission" date="2014-02" db="EMBL/GenBank/DDBJ databases">
        <title>The genome sequence of Colletotrichum simmondsii CBS122122.</title>
        <authorList>
            <person name="Baroncelli R."/>
            <person name="Thon M.R."/>
        </authorList>
    </citation>
    <scope>NUCLEOTIDE SEQUENCE [LARGE SCALE GENOMIC DNA]</scope>
    <source>
        <strain evidence="3 4">CBS122122</strain>
    </source>
</reference>
<dbReference type="Gene3D" id="2.60.420.10">
    <property type="entry name" value="Maltose phosphorylase, domain 3"/>
    <property type="match status" value="1"/>
</dbReference>
<protein>
    <submittedName>
        <fullName evidence="3">Bacterial alpha-L-rhamnosidase domain-containing protein</fullName>
    </submittedName>
</protein>
<dbReference type="Gene3D" id="1.50.10.10">
    <property type="match status" value="1"/>
</dbReference>
<dbReference type="FunFam" id="1.50.10.10:FF:000052">
    <property type="entry name" value="Alpha-L-rhamnosidase B, putative"/>
    <property type="match status" value="1"/>
</dbReference>
<dbReference type="InterPro" id="IPR035396">
    <property type="entry name" value="Bac_rhamnosid6H"/>
</dbReference>
<evidence type="ECO:0000313" key="3">
    <source>
        <dbReference type="EMBL" id="KXH45510.1"/>
    </source>
</evidence>
<dbReference type="GO" id="GO:0003824">
    <property type="term" value="F:catalytic activity"/>
    <property type="evidence" value="ECO:0007669"/>
    <property type="project" value="UniProtKB-ARBA"/>
</dbReference>